<keyword evidence="6" id="KW-0472">Membrane</keyword>
<feature type="domain" description="Peptidase S8/S53" evidence="7">
    <location>
        <begin position="27"/>
        <end position="224"/>
    </location>
</feature>
<gene>
    <name evidence="8" type="ORF">C8C76_10867</name>
</gene>
<reference evidence="8 9" key="1">
    <citation type="submission" date="2018-04" db="EMBL/GenBank/DDBJ databases">
        <title>Subsurface microbial communities from deep shales in Ohio and West Virginia, USA.</title>
        <authorList>
            <person name="Wrighton K."/>
        </authorList>
    </citation>
    <scope>NUCLEOTIDE SEQUENCE [LARGE SCALE GENOMIC DNA]</scope>
    <source>
        <strain evidence="8 9">WC1</strain>
    </source>
</reference>
<feature type="active site" description="Charge relay system" evidence="5">
    <location>
        <position position="33"/>
    </location>
</feature>
<feature type="active site" description="Charge relay system" evidence="5">
    <location>
        <position position="12"/>
    </location>
</feature>
<evidence type="ECO:0000313" key="9">
    <source>
        <dbReference type="Proteomes" id="UP000244089"/>
    </source>
</evidence>
<protein>
    <submittedName>
        <fullName evidence="8">Subtilase family protein</fullName>
    </submittedName>
</protein>
<dbReference type="PANTHER" id="PTHR43806:SF11">
    <property type="entry name" value="CEREVISIN-RELATED"/>
    <property type="match status" value="1"/>
</dbReference>
<dbReference type="GO" id="GO:0006508">
    <property type="term" value="P:proteolysis"/>
    <property type="evidence" value="ECO:0007669"/>
    <property type="project" value="UniProtKB-KW"/>
</dbReference>
<evidence type="ECO:0000256" key="6">
    <source>
        <dbReference type="SAM" id="Phobius"/>
    </source>
</evidence>
<feature type="transmembrane region" description="Helical" evidence="6">
    <location>
        <begin position="279"/>
        <end position="296"/>
    </location>
</feature>
<dbReference type="SUPFAM" id="SSF52743">
    <property type="entry name" value="Subtilisin-like"/>
    <property type="match status" value="1"/>
</dbReference>
<evidence type="ECO:0000256" key="5">
    <source>
        <dbReference type="PROSITE-ProRule" id="PRU01240"/>
    </source>
</evidence>
<evidence type="ECO:0000256" key="2">
    <source>
        <dbReference type="ARBA" id="ARBA00022670"/>
    </source>
</evidence>
<dbReference type="PROSITE" id="PS51892">
    <property type="entry name" value="SUBTILASE"/>
    <property type="match status" value="1"/>
</dbReference>
<feature type="transmembrane region" description="Helical" evidence="6">
    <location>
        <begin position="250"/>
        <end position="272"/>
    </location>
</feature>
<dbReference type="InterPro" id="IPR000209">
    <property type="entry name" value="Peptidase_S8/S53_dom"/>
</dbReference>
<evidence type="ECO:0000256" key="3">
    <source>
        <dbReference type="ARBA" id="ARBA00022801"/>
    </source>
</evidence>
<dbReference type="GO" id="GO:0004252">
    <property type="term" value="F:serine-type endopeptidase activity"/>
    <property type="evidence" value="ECO:0007669"/>
    <property type="project" value="UniProtKB-UniRule"/>
</dbReference>
<keyword evidence="2 5" id="KW-0645">Protease</keyword>
<accession>A0A2T5RLP8</accession>
<organism evidence="8 9">
    <name type="scientific">Halanaerobium saccharolyticum</name>
    <dbReference type="NCBI Taxonomy" id="43595"/>
    <lineage>
        <taxon>Bacteria</taxon>
        <taxon>Bacillati</taxon>
        <taxon>Bacillota</taxon>
        <taxon>Clostridia</taxon>
        <taxon>Halanaerobiales</taxon>
        <taxon>Halanaerobiaceae</taxon>
        <taxon>Halanaerobium</taxon>
    </lineage>
</organism>
<dbReference type="Proteomes" id="UP000244089">
    <property type="component" value="Unassembled WGS sequence"/>
</dbReference>
<keyword evidence="4 5" id="KW-0720">Serine protease</keyword>
<dbReference type="RefSeq" id="WP_181248148.1">
    <property type="nucleotide sequence ID" value="NZ_QAXS01000008.1"/>
</dbReference>
<dbReference type="Gene3D" id="3.40.50.200">
    <property type="entry name" value="Peptidase S8/S53 domain"/>
    <property type="match status" value="1"/>
</dbReference>
<feature type="active site" description="Charge relay system" evidence="5">
    <location>
        <position position="187"/>
    </location>
</feature>
<dbReference type="InterPro" id="IPR050131">
    <property type="entry name" value="Peptidase_S8_subtilisin-like"/>
</dbReference>
<proteinExistence type="inferred from homology"/>
<keyword evidence="6" id="KW-1133">Transmembrane helix</keyword>
<name>A0A2T5RLP8_9FIRM</name>
<evidence type="ECO:0000256" key="1">
    <source>
        <dbReference type="ARBA" id="ARBA00011073"/>
    </source>
</evidence>
<dbReference type="PANTHER" id="PTHR43806">
    <property type="entry name" value="PEPTIDASE S8"/>
    <property type="match status" value="1"/>
</dbReference>
<feature type="transmembrane region" description="Helical" evidence="6">
    <location>
        <begin position="302"/>
        <end position="325"/>
    </location>
</feature>
<evidence type="ECO:0000259" key="7">
    <source>
        <dbReference type="Pfam" id="PF00082"/>
    </source>
</evidence>
<evidence type="ECO:0000313" key="8">
    <source>
        <dbReference type="EMBL" id="PTW00175.1"/>
    </source>
</evidence>
<dbReference type="AlphaFoldDB" id="A0A2T5RLP8"/>
<dbReference type="Pfam" id="PF00082">
    <property type="entry name" value="Peptidase_S8"/>
    <property type="match status" value="1"/>
</dbReference>
<comment type="caution">
    <text evidence="8">The sequence shown here is derived from an EMBL/GenBank/DDBJ whole genome shotgun (WGS) entry which is preliminary data.</text>
</comment>
<keyword evidence="3 5" id="KW-0378">Hydrolase</keyword>
<dbReference type="EMBL" id="QAXS01000008">
    <property type="protein sequence ID" value="PTW00175.1"/>
    <property type="molecule type" value="Genomic_DNA"/>
</dbReference>
<comment type="similarity">
    <text evidence="1 5">Belongs to the peptidase S8 family.</text>
</comment>
<dbReference type="InterPro" id="IPR036852">
    <property type="entry name" value="Peptidase_S8/S53_dom_sf"/>
</dbReference>
<evidence type="ECO:0000256" key="4">
    <source>
        <dbReference type="ARBA" id="ARBA00022825"/>
    </source>
</evidence>
<keyword evidence="6" id="KW-0812">Transmembrane</keyword>
<dbReference type="CDD" id="cd00306">
    <property type="entry name" value="Peptidases_S8_S53"/>
    <property type="match status" value="1"/>
</dbReference>
<sequence>MRSDRVKIFILDSEVEAEFLKSPALKIQPESSHGSQVAAIIRSLSRAEIRAFSAENIIKRIDKNEYLNSLNEIYNYARLHPEEKIVVNISLGFEESEFQKEIIEKISELENIVLIAAAGNNNRERLTYPAAFSEVTAVAALAEAQKMPASNYGSQVDFSAPGVIEITQRDYLPALNYSRTYKISGTSFASPQLTALLANILSLKPEISIEDGLKIIKNTSAQINDPLFAEGKLGAGRINNFKALSQASRLYLWLQLSIYFSIISAALLFFYLCWQKYSLSGIFIFLISSAILYLFQPLLLLFYYQFGLLKIIIFLMSLVLLYYLLLKTISFYLNKSHNFALILKLAPYLNQNLQKQARAQLNRLLNQKNQAQTLKIEKIIKNHLRNCSSSKKCTIYLKLVALSNQLPIDLIIKKAVRFNLNSTLIAEALKKQENYKKQRLIISAELLRLIIEKAYPVRKKAAAVAADLAEPLVLVPLKNLLLKRNQLGLSSEAQYFLLDLLASFGSEAADLAELLKNIISKSSDPWLKYHALKAYTQIAVKNESYQEFIAEMKAKEKEPVTLALE</sequence>